<evidence type="ECO:0000259" key="5">
    <source>
        <dbReference type="PROSITE" id="PS51379"/>
    </source>
</evidence>
<dbReference type="PRINTS" id="PR00419">
    <property type="entry name" value="ADXRDTASE"/>
</dbReference>
<dbReference type="NCBIfam" id="TIGR01317">
    <property type="entry name" value="GOGAT_sm_gam"/>
    <property type="match status" value="1"/>
</dbReference>
<dbReference type="InterPro" id="IPR023753">
    <property type="entry name" value="FAD/NAD-binding_dom"/>
</dbReference>
<dbReference type="InterPro" id="IPR009051">
    <property type="entry name" value="Helical_ferredxn"/>
</dbReference>
<dbReference type="SUPFAM" id="SSF51971">
    <property type="entry name" value="Nucleotide-binding domain"/>
    <property type="match status" value="2"/>
</dbReference>
<dbReference type="Gene3D" id="3.40.50.720">
    <property type="entry name" value="NAD(P)-binding Rossmann-like Domain"/>
    <property type="match status" value="1"/>
</dbReference>
<dbReference type="PROSITE" id="PS51379">
    <property type="entry name" value="4FE4S_FER_2"/>
    <property type="match status" value="1"/>
</dbReference>
<dbReference type="GO" id="GO:0051536">
    <property type="term" value="F:iron-sulfur cluster binding"/>
    <property type="evidence" value="ECO:0007669"/>
    <property type="project" value="InterPro"/>
</dbReference>
<dbReference type="EMBL" id="QJJS01000005">
    <property type="protein sequence ID" value="PXW97133.1"/>
    <property type="molecule type" value="Genomic_DNA"/>
</dbReference>
<proteinExistence type="predicted"/>
<dbReference type="SUPFAM" id="SSF46548">
    <property type="entry name" value="alpha-helical ferredoxin"/>
    <property type="match status" value="1"/>
</dbReference>
<comment type="caution">
    <text evidence="6">The sequence shown here is derived from an EMBL/GenBank/DDBJ whole genome shotgun (WGS) entry which is preliminary data.</text>
</comment>
<name>A0A318H1R9_9BURK</name>
<feature type="domain" description="4Fe-4S ferredoxin-type" evidence="5">
    <location>
        <begin position="37"/>
        <end position="68"/>
    </location>
</feature>
<accession>A0A318H1R9</accession>
<dbReference type="InterPro" id="IPR017896">
    <property type="entry name" value="4Fe4S_Fe-S-bd"/>
</dbReference>
<dbReference type="PANTHER" id="PTHR43100">
    <property type="entry name" value="GLUTAMATE SYNTHASE [NADPH] SMALL CHAIN"/>
    <property type="match status" value="1"/>
</dbReference>
<keyword evidence="7" id="KW-1185">Reference proteome</keyword>
<keyword evidence="1" id="KW-0028">Amino-acid biosynthesis</keyword>
<dbReference type="Gene3D" id="1.10.1060.10">
    <property type="entry name" value="Alpha-helical ferredoxin"/>
    <property type="match status" value="1"/>
</dbReference>
<keyword evidence="3" id="KW-0314">Glutamate biosynthesis</keyword>
<evidence type="ECO:0000256" key="4">
    <source>
        <dbReference type="ARBA" id="ARBA00029440"/>
    </source>
</evidence>
<dbReference type="Proteomes" id="UP000247811">
    <property type="component" value="Unassembled WGS sequence"/>
</dbReference>
<evidence type="ECO:0000256" key="3">
    <source>
        <dbReference type="ARBA" id="ARBA00023164"/>
    </source>
</evidence>
<dbReference type="AlphaFoldDB" id="A0A318H1R9"/>
<dbReference type="InterPro" id="IPR036188">
    <property type="entry name" value="FAD/NAD-bd_sf"/>
</dbReference>
<dbReference type="Pfam" id="PF14691">
    <property type="entry name" value="Fer4_20"/>
    <property type="match status" value="1"/>
</dbReference>
<evidence type="ECO:0000256" key="2">
    <source>
        <dbReference type="ARBA" id="ARBA00023002"/>
    </source>
</evidence>
<keyword evidence="2" id="KW-0560">Oxidoreductase</keyword>
<dbReference type="GO" id="GO:0006537">
    <property type="term" value="P:glutamate biosynthetic process"/>
    <property type="evidence" value="ECO:0007669"/>
    <property type="project" value="UniProtKB-KW"/>
</dbReference>
<dbReference type="InterPro" id="IPR051394">
    <property type="entry name" value="Glutamate_Synthase"/>
</dbReference>
<reference evidence="6 7" key="1">
    <citation type="submission" date="2018-05" db="EMBL/GenBank/DDBJ databases">
        <title>Genomic Encyclopedia of Type Strains, Phase IV (KMG-IV): sequencing the most valuable type-strain genomes for metagenomic binning, comparative biology and taxonomic classification.</title>
        <authorList>
            <person name="Goeker M."/>
        </authorList>
    </citation>
    <scope>NUCLEOTIDE SEQUENCE [LARGE SCALE GENOMIC DNA]</scope>
    <source>
        <strain evidence="6 7">DSM 566</strain>
    </source>
</reference>
<dbReference type="Pfam" id="PF07992">
    <property type="entry name" value="Pyr_redox_2"/>
    <property type="match status" value="1"/>
</dbReference>
<dbReference type="PANTHER" id="PTHR43100:SF1">
    <property type="entry name" value="GLUTAMATE SYNTHASE [NADPH] SMALL CHAIN"/>
    <property type="match status" value="1"/>
</dbReference>
<dbReference type="Gene3D" id="3.50.50.60">
    <property type="entry name" value="FAD/NAD(P)-binding domain"/>
    <property type="match status" value="1"/>
</dbReference>
<dbReference type="InterPro" id="IPR028261">
    <property type="entry name" value="DPD_II"/>
</dbReference>
<dbReference type="GO" id="GO:0016639">
    <property type="term" value="F:oxidoreductase activity, acting on the CH-NH2 group of donors, NAD or NADP as acceptor"/>
    <property type="evidence" value="ECO:0007669"/>
    <property type="project" value="InterPro"/>
</dbReference>
<evidence type="ECO:0000313" key="6">
    <source>
        <dbReference type="EMBL" id="PXW97133.1"/>
    </source>
</evidence>
<sequence>MGKVTGFMEFERLEEGYEPVEKRLKNYKEFVIGLKADDTKVQAARCMDCGTPFCNNGCPVNNIIPDFNDLVFQGDWKNAITVLHSTNNFPEFTGRICPAPCEAACTLNVNDDAVGIKSIEHAIIDRAWDEGWVVPQLPKVRTGKKIAIVGSGPAGLAAAQQLARAGHDVTLFEKNDRPGGLLRYGIPDFKMEKSHIDRRVKQMEAEGVVFRTNTLVGEMPKGSKVTNWAKDTVTPESLKAEFDAVLLTGGAEQSRDLPVPGRDLAGVHFAMEFLPMQNRINHGGKIKDQIRADGKHVIVIGGGDTGSDCVGTSNRHGAVSVTQFEVMPRPPEEENRPMTWPYWPLKLRTSSSHEEGCVREFAVSTKEFVGDKGKVTGLKTVNVEFKDGKLVEIPGSEKEYKADLVLLAMGFVSPVATILEAFGVSKDARGNAKATTDLDGGYKTNVDKVFAAGDIRRGQSLVVWAIREGRQAARAVDEFLMGATTLPR</sequence>
<dbReference type="OrthoDB" id="9803192at2"/>
<evidence type="ECO:0000313" key="7">
    <source>
        <dbReference type="Proteomes" id="UP000247811"/>
    </source>
</evidence>
<comment type="pathway">
    <text evidence="4">Amino-acid biosynthesis.</text>
</comment>
<protein>
    <submittedName>
        <fullName evidence="6">Glutamate synthase (NADH) small subunit</fullName>
    </submittedName>
</protein>
<organism evidence="6 7">
    <name type="scientific">Sphaerotilus hippei</name>
    <dbReference type="NCBI Taxonomy" id="744406"/>
    <lineage>
        <taxon>Bacteria</taxon>
        <taxon>Pseudomonadati</taxon>
        <taxon>Pseudomonadota</taxon>
        <taxon>Betaproteobacteria</taxon>
        <taxon>Burkholderiales</taxon>
        <taxon>Sphaerotilaceae</taxon>
        <taxon>Sphaerotilus</taxon>
    </lineage>
</organism>
<dbReference type="RefSeq" id="WP_110400274.1">
    <property type="nucleotide sequence ID" value="NZ_QJJS01000005.1"/>
</dbReference>
<evidence type="ECO:0000256" key="1">
    <source>
        <dbReference type="ARBA" id="ARBA00022605"/>
    </source>
</evidence>
<dbReference type="InterPro" id="IPR006005">
    <property type="entry name" value="Glut_synth_ssu1"/>
</dbReference>
<gene>
    <name evidence="6" type="ORF">C7444_105233</name>
</gene>